<evidence type="ECO:0000313" key="5">
    <source>
        <dbReference type="Proteomes" id="UP000325313"/>
    </source>
</evidence>
<dbReference type="OrthoDB" id="2508646at2759"/>
<comment type="caution">
    <text evidence="2">The sequence shown here is derived from an EMBL/GenBank/DDBJ whole genome shotgun (WGS) entry which is preliminary data.</text>
</comment>
<feature type="region of interest" description="Disordered" evidence="1">
    <location>
        <begin position="1"/>
        <end position="32"/>
    </location>
</feature>
<accession>A0A5B0MJW6</accession>
<dbReference type="EMBL" id="VDEP01000038">
    <property type="protein sequence ID" value="KAA1135615.1"/>
    <property type="molecule type" value="Genomic_DNA"/>
</dbReference>
<protein>
    <submittedName>
        <fullName evidence="2">Uncharacterized protein</fullName>
    </submittedName>
</protein>
<gene>
    <name evidence="2" type="ORF">PGT21_003137</name>
    <name evidence="3" type="ORF">PGTUg99_026217</name>
</gene>
<name>A0A5B0MJW6_PUCGR</name>
<keyword evidence="4" id="KW-1185">Reference proteome</keyword>
<dbReference type="Proteomes" id="UP000324748">
    <property type="component" value="Unassembled WGS sequence"/>
</dbReference>
<evidence type="ECO:0000313" key="3">
    <source>
        <dbReference type="EMBL" id="KAA1135615.1"/>
    </source>
</evidence>
<organism evidence="2 4">
    <name type="scientific">Puccinia graminis f. sp. tritici</name>
    <dbReference type="NCBI Taxonomy" id="56615"/>
    <lineage>
        <taxon>Eukaryota</taxon>
        <taxon>Fungi</taxon>
        <taxon>Dikarya</taxon>
        <taxon>Basidiomycota</taxon>
        <taxon>Pucciniomycotina</taxon>
        <taxon>Pucciniomycetes</taxon>
        <taxon>Pucciniales</taxon>
        <taxon>Pucciniaceae</taxon>
        <taxon>Puccinia</taxon>
    </lineage>
</organism>
<dbReference type="AlphaFoldDB" id="A0A5B0MJW6"/>
<evidence type="ECO:0000313" key="4">
    <source>
        <dbReference type="Proteomes" id="UP000324748"/>
    </source>
</evidence>
<evidence type="ECO:0000256" key="1">
    <source>
        <dbReference type="SAM" id="MobiDB-lite"/>
    </source>
</evidence>
<proteinExistence type="predicted"/>
<evidence type="ECO:0000313" key="2">
    <source>
        <dbReference type="EMBL" id="KAA1076336.1"/>
    </source>
</evidence>
<reference evidence="4 5" key="1">
    <citation type="submission" date="2019-05" db="EMBL/GenBank/DDBJ databases">
        <title>Emergence of the Ug99 lineage of the wheat stem rust pathogen through somatic hybridization.</title>
        <authorList>
            <person name="Li F."/>
            <person name="Upadhyaya N.M."/>
            <person name="Sperschneider J."/>
            <person name="Matny O."/>
            <person name="Nguyen-Phuc H."/>
            <person name="Mago R."/>
            <person name="Raley C."/>
            <person name="Miller M.E."/>
            <person name="Silverstein K.A.T."/>
            <person name="Henningsen E."/>
            <person name="Hirsch C.D."/>
            <person name="Visser B."/>
            <person name="Pretorius Z.A."/>
            <person name="Steffenson B.J."/>
            <person name="Schwessinger B."/>
            <person name="Dodds P.N."/>
            <person name="Figueroa M."/>
        </authorList>
    </citation>
    <scope>NUCLEOTIDE SEQUENCE [LARGE SCALE GENOMIC DNA]</scope>
    <source>
        <strain evidence="2">21-0</strain>
        <strain evidence="3 5">Ug99</strain>
    </source>
</reference>
<dbReference type="Proteomes" id="UP000325313">
    <property type="component" value="Unassembled WGS sequence"/>
</dbReference>
<feature type="compositionally biased region" description="Polar residues" evidence="1">
    <location>
        <begin position="1"/>
        <end position="11"/>
    </location>
</feature>
<dbReference type="EMBL" id="VSWC01000145">
    <property type="protein sequence ID" value="KAA1076336.1"/>
    <property type="molecule type" value="Genomic_DNA"/>
</dbReference>
<sequence length="159" mass="18007">MRPNSNEQAIGTTVEAHGDQSTGPKHNETAEGTAAEAHELFTDEELVEVFRVLFNSGNTGIFRSSLTSGKLNQIIQTLVSIYGFTSPFRMDYINTHMGKIPGHYAIESFLKQWCARGEFSRWQYYYPDYIAFQSLYDIDNTGGTESDGWTWTIIHQPIP</sequence>